<dbReference type="EMBL" id="LR796576">
    <property type="protein sequence ID" value="CAB4152269.1"/>
    <property type="molecule type" value="Genomic_DNA"/>
</dbReference>
<accession>A0A6J5N9G5</accession>
<sequence>MFNKVYASRSQTRAMGLHEPIGDPFGGVAYGERNDPMTAAVVVGSSLIGSSISAKGARDAARTQADAQANAQNQLLATGQQAANLYQPYQNMGLTGLNQLNTNMPYLTSQFSNQDLNAQLAPNYAFQLQQGQGATNAASNATGGMVGGNALRGLQDYTQNFASNAYQNAFNNYNANQTNLYNRLSGITGIGYQANVGAANAMLGTGTNIANLTTGIGNATAAGQIGQANAYGGAATNVGNLAFLSSLGQGQQQPQQLSGAVTPAYGGYPQG</sequence>
<evidence type="ECO:0008006" key="2">
    <source>
        <dbReference type="Google" id="ProtNLM"/>
    </source>
</evidence>
<reference evidence="1" key="1">
    <citation type="submission" date="2020-04" db="EMBL/GenBank/DDBJ databases">
        <authorList>
            <person name="Chiriac C."/>
            <person name="Salcher M."/>
            <person name="Ghai R."/>
            <person name="Kavagutti S V."/>
        </authorList>
    </citation>
    <scope>NUCLEOTIDE SEQUENCE</scope>
</reference>
<proteinExistence type="predicted"/>
<name>A0A6J5N9G5_9CAUD</name>
<organism evidence="1">
    <name type="scientific">uncultured Caudovirales phage</name>
    <dbReference type="NCBI Taxonomy" id="2100421"/>
    <lineage>
        <taxon>Viruses</taxon>
        <taxon>Duplodnaviria</taxon>
        <taxon>Heunggongvirae</taxon>
        <taxon>Uroviricota</taxon>
        <taxon>Caudoviricetes</taxon>
        <taxon>Peduoviridae</taxon>
        <taxon>Maltschvirus</taxon>
        <taxon>Maltschvirus maltsch</taxon>
    </lineage>
</organism>
<protein>
    <recommendedName>
        <fullName evidence="2">DNA transfer protein p32</fullName>
    </recommendedName>
</protein>
<evidence type="ECO:0000313" key="1">
    <source>
        <dbReference type="EMBL" id="CAB4152269.1"/>
    </source>
</evidence>
<gene>
    <name evidence="1" type="ORF">UFOVP620_7</name>
</gene>